<dbReference type="InterPro" id="IPR037997">
    <property type="entry name" value="Dgk1-like"/>
</dbReference>
<keyword evidence="1" id="KW-1133">Transmembrane helix</keyword>
<protein>
    <recommendedName>
        <fullName evidence="3">Dolichol kinase</fullName>
    </recommendedName>
</protein>
<feature type="transmembrane region" description="Helical" evidence="1">
    <location>
        <begin position="195"/>
        <end position="216"/>
    </location>
</feature>
<gene>
    <name evidence="2" type="ORF">H257_00144</name>
</gene>
<sequence>MALTETVAMFTGPLLVIVGLVFFTPLGSLFSGTSSVAAVVFIVAILLLQFVVVRRPTHNTVRTTKELHVRRKIQHAGSGVLVVVGSFYANSLQVSVVLACSAVAFYIVAQLRKQNNIVNDTYLHVFGPILRQHEIAHRLPGAFWFLLGCSISLLIFKKDVAQLSVLHLSLGDPCASFFGLTLGHHTTKLANGKTIAGVAGCFVVCFATSVAFLSVVDASVAHVSGIEKAVVMALCGVAGTVGEVLYVGCDDNLSLPLVSGLLMSVVWVFLT</sequence>
<feature type="transmembrane region" description="Helical" evidence="1">
    <location>
        <begin position="135"/>
        <end position="156"/>
    </location>
</feature>
<keyword evidence="1" id="KW-0472">Membrane</keyword>
<dbReference type="GO" id="GO:0006654">
    <property type="term" value="P:phosphatidic acid biosynthetic process"/>
    <property type="evidence" value="ECO:0007669"/>
    <property type="project" value="TreeGrafter"/>
</dbReference>
<feature type="transmembrane region" description="Helical" evidence="1">
    <location>
        <begin position="7"/>
        <end position="30"/>
    </location>
</feature>
<dbReference type="GeneID" id="20802140"/>
<dbReference type="OrthoDB" id="5673at2759"/>
<dbReference type="PANTHER" id="PTHR31303:SF1">
    <property type="entry name" value="CTP-DEPENDENT DIACYLGLYCEROL KINASE 1"/>
    <property type="match status" value="1"/>
</dbReference>
<dbReference type="GO" id="GO:0005789">
    <property type="term" value="C:endoplasmic reticulum membrane"/>
    <property type="evidence" value="ECO:0007669"/>
    <property type="project" value="TreeGrafter"/>
</dbReference>
<reference evidence="2" key="1">
    <citation type="submission" date="2013-12" db="EMBL/GenBank/DDBJ databases">
        <title>The Genome Sequence of Aphanomyces astaci APO3.</title>
        <authorList>
            <consortium name="The Broad Institute Genomics Platform"/>
            <person name="Russ C."/>
            <person name="Tyler B."/>
            <person name="van West P."/>
            <person name="Dieguez-Uribeondo J."/>
            <person name="Young S.K."/>
            <person name="Zeng Q."/>
            <person name="Gargeya S."/>
            <person name="Fitzgerald M."/>
            <person name="Abouelleil A."/>
            <person name="Alvarado L."/>
            <person name="Chapman S.B."/>
            <person name="Gainer-Dewar J."/>
            <person name="Goldberg J."/>
            <person name="Griggs A."/>
            <person name="Gujja S."/>
            <person name="Hansen M."/>
            <person name="Howarth C."/>
            <person name="Imamovic A."/>
            <person name="Ireland A."/>
            <person name="Larimer J."/>
            <person name="McCowan C."/>
            <person name="Murphy C."/>
            <person name="Pearson M."/>
            <person name="Poon T.W."/>
            <person name="Priest M."/>
            <person name="Roberts A."/>
            <person name="Saif S."/>
            <person name="Shea T."/>
            <person name="Sykes S."/>
            <person name="Wortman J."/>
            <person name="Nusbaum C."/>
            <person name="Birren B."/>
        </authorList>
    </citation>
    <scope>NUCLEOTIDE SEQUENCE [LARGE SCALE GENOMIC DNA]</scope>
    <source>
        <strain evidence="2">APO3</strain>
    </source>
</reference>
<dbReference type="RefSeq" id="XP_009820992.1">
    <property type="nucleotide sequence ID" value="XM_009822690.1"/>
</dbReference>
<dbReference type="STRING" id="112090.W4H9K3"/>
<dbReference type="GO" id="GO:0004143">
    <property type="term" value="F:ATP-dependent diacylglycerol kinase activity"/>
    <property type="evidence" value="ECO:0007669"/>
    <property type="project" value="InterPro"/>
</dbReference>
<feature type="transmembrane region" description="Helical" evidence="1">
    <location>
        <begin position="36"/>
        <end position="53"/>
    </location>
</feature>
<proteinExistence type="predicted"/>
<name>W4H9K3_APHAT</name>
<keyword evidence="1" id="KW-0812">Transmembrane</keyword>
<organism evidence="2">
    <name type="scientific">Aphanomyces astaci</name>
    <name type="common">Crayfish plague agent</name>
    <dbReference type="NCBI Taxonomy" id="112090"/>
    <lineage>
        <taxon>Eukaryota</taxon>
        <taxon>Sar</taxon>
        <taxon>Stramenopiles</taxon>
        <taxon>Oomycota</taxon>
        <taxon>Saprolegniomycetes</taxon>
        <taxon>Saprolegniales</taxon>
        <taxon>Verrucalvaceae</taxon>
        <taxon>Aphanomyces</taxon>
    </lineage>
</organism>
<feature type="transmembrane region" description="Helical" evidence="1">
    <location>
        <begin position="253"/>
        <end position="270"/>
    </location>
</feature>
<dbReference type="VEuPathDB" id="FungiDB:H257_00144"/>
<dbReference type="PANTHER" id="PTHR31303">
    <property type="entry name" value="CTP-DEPENDENT DIACYLGLYCEROL KINASE 1"/>
    <property type="match status" value="1"/>
</dbReference>
<dbReference type="AlphaFoldDB" id="W4H9K3"/>
<evidence type="ECO:0000313" key="2">
    <source>
        <dbReference type="EMBL" id="ETV88592.1"/>
    </source>
</evidence>
<dbReference type="EMBL" id="KI913114">
    <property type="protein sequence ID" value="ETV88592.1"/>
    <property type="molecule type" value="Genomic_DNA"/>
</dbReference>
<evidence type="ECO:0008006" key="3">
    <source>
        <dbReference type="Google" id="ProtNLM"/>
    </source>
</evidence>
<evidence type="ECO:0000256" key="1">
    <source>
        <dbReference type="SAM" id="Phobius"/>
    </source>
</evidence>
<feature type="transmembrane region" description="Helical" evidence="1">
    <location>
        <begin position="228"/>
        <end position="247"/>
    </location>
</feature>
<accession>W4H9K3</accession>